<gene>
    <name evidence="5" type="ORF">M493_13630</name>
</gene>
<proteinExistence type="predicted"/>
<dbReference type="HOGENOM" id="CLU_042891_0_0_9"/>
<dbReference type="Proteomes" id="UP000015500">
    <property type="component" value="Chromosome"/>
</dbReference>
<dbReference type="AlphaFoldDB" id="S5Z7Z5"/>
<dbReference type="KEGG" id="gjf:M493_13630"/>
<accession>S5Z7Z5</accession>
<feature type="domain" description="G5" evidence="4">
    <location>
        <begin position="299"/>
        <end position="378"/>
    </location>
</feature>
<dbReference type="InterPro" id="IPR052913">
    <property type="entry name" value="Glycopeptide_resist_protein"/>
</dbReference>
<dbReference type="PANTHER" id="PTHR35788:SF1">
    <property type="entry name" value="EXPORTED PROTEIN"/>
    <property type="match status" value="1"/>
</dbReference>
<dbReference type="STRING" id="1921421.M493_13630"/>
<evidence type="ECO:0000313" key="5">
    <source>
        <dbReference type="EMBL" id="AGT32967.1"/>
    </source>
</evidence>
<evidence type="ECO:0000256" key="1">
    <source>
        <dbReference type="ARBA" id="ARBA00022729"/>
    </source>
</evidence>
<dbReference type="SMART" id="SM01208">
    <property type="entry name" value="G5"/>
    <property type="match status" value="1"/>
</dbReference>
<feature type="region of interest" description="Disordered" evidence="2">
    <location>
        <begin position="378"/>
        <end position="439"/>
    </location>
</feature>
<feature type="signal peptide" evidence="3">
    <location>
        <begin position="1"/>
        <end position="24"/>
    </location>
</feature>
<organism evidence="5 6">
    <name type="scientific">Geobacillus genomosp. 3</name>
    <dbReference type="NCBI Taxonomy" id="1921421"/>
    <lineage>
        <taxon>Bacteria</taxon>
        <taxon>Bacillati</taxon>
        <taxon>Bacillota</taxon>
        <taxon>Bacilli</taxon>
        <taxon>Bacillales</taxon>
        <taxon>Anoxybacillaceae</taxon>
        <taxon>Geobacillus</taxon>
    </lineage>
</organism>
<feature type="compositionally biased region" description="Gly residues" evidence="2">
    <location>
        <begin position="426"/>
        <end position="439"/>
    </location>
</feature>
<dbReference type="OrthoDB" id="2691125at2"/>
<evidence type="ECO:0000256" key="3">
    <source>
        <dbReference type="SAM" id="SignalP"/>
    </source>
</evidence>
<dbReference type="Gene3D" id="2.20.230.10">
    <property type="entry name" value="Resuscitation-promoting factor rpfb"/>
    <property type="match status" value="1"/>
</dbReference>
<dbReference type="PANTHER" id="PTHR35788">
    <property type="entry name" value="EXPORTED PROTEIN-RELATED"/>
    <property type="match status" value="1"/>
</dbReference>
<evidence type="ECO:0000256" key="2">
    <source>
        <dbReference type="SAM" id="MobiDB-lite"/>
    </source>
</evidence>
<dbReference type="PROSITE" id="PS51109">
    <property type="entry name" value="G5"/>
    <property type="match status" value="1"/>
</dbReference>
<dbReference type="EMBL" id="CP006254">
    <property type="protein sequence ID" value="AGT32967.1"/>
    <property type="molecule type" value="Genomic_DNA"/>
</dbReference>
<dbReference type="PATRIC" id="fig|1345697.3.peg.2660"/>
<reference evidence="5 6" key="1">
    <citation type="journal article" date="2014" name="Genome Announc.">
        <title>Complete Genome Sequence of the Thermophilic Polychlorinated Biphenyl Degrader Geobacillus sp. Strain JF8 (NBRC 109937).</title>
        <authorList>
            <person name="Shintani M."/>
            <person name="Ohtsubo Y."/>
            <person name="Fukuda K."/>
            <person name="Hosoyama A."/>
            <person name="Ohji S."/>
            <person name="Yamazoe A."/>
            <person name="Fujita N."/>
            <person name="Nagata Y."/>
            <person name="Tsuda M."/>
            <person name="Hatta T."/>
            <person name="Kimbara K."/>
        </authorList>
    </citation>
    <scope>NUCLEOTIDE SEQUENCE [LARGE SCALE GENOMIC DNA]</scope>
    <source>
        <strain evidence="5 6">JF8</strain>
    </source>
</reference>
<dbReference type="InterPro" id="IPR011098">
    <property type="entry name" value="G5_dom"/>
</dbReference>
<evidence type="ECO:0000259" key="4">
    <source>
        <dbReference type="PROSITE" id="PS51109"/>
    </source>
</evidence>
<name>S5Z7Z5_GEOG3</name>
<protein>
    <recommendedName>
        <fullName evidence="4">G5 domain-containing protein</fullName>
    </recommendedName>
</protein>
<keyword evidence="1 3" id="KW-0732">Signal</keyword>
<dbReference type="RefSeq" id="WP_020960757.1">
    <property type="nucleotide sequence ID" value="NC_022080.4"/>
</dbReference>
<feature type="chain" id="PRO_5038893749" description="G5 domain-containing protein" evidence="3">
    <location>
        <begin position="25"/>
        <end position="439"/>
    </location>
</feature>
<dbReference type="Pfam" id="PF07501">
    <property type="entry name" value="G5"/>
    <property type="match status" value="1"/>
</dbReference>
<keyword evidence="6" id="KW-1185">Reference proteome</keyword>
<sequence length="439" mass="47093">MKKAAAWKLFVVMAVCTMYFTAFSRLGAFAYDALAPDDGRFRPGTAVGPVSLSGLTPSAARQAVAERVNEWRATAAIPLRYQEKQAELPADAFAFQLEESLKQLVDGQRTPLFVLADLETGLHAASSIVPPAVLPALDVKRLGADLEAVASRLEAPSSPVDLAQYISLPDERRPVVSEAAAAVSDAAAARWLSKERRAVIKANQLFSFGDYMKKAKADLSAEAADAIASAVYRAVLATNFTVVERYTSRMLPGGAAPGFEAAISDGRDLEWFNPNTTDYTLALRYDGRNVRASIIGLPFVYQYTIHVSETEKIEPRTVVQYDSRLAPGEQQTKQSGRPGLLVKVMREVRDGTKLVRRETVSEDFYPPTYTIQVRGLEVPESSAESNGGGSENSTPVEQPASSEPENDEGKEEGDKPGEGASAPKAGAGGETDTGGGEGK</sequence>
<evidence type="ECO:0000313" key="6">
    <source>
        <dbReference type="Proteomes" id="UP000015500"/>
    </source>
</evidence>